<dbReference type="EMBL" id="CP034170">
    <property type="protein sequence ID" value="AZI57430.1"/>
    <property type="molecule type" value="Genomic_DNA"/>
</dbReference>
<dbReference type="GO" id="GO:0050135">
    <property type="term" value="F:NADP+ nucleosidase activity"/>
    <property type="evidence" value="ECO:0007669"/>
    <property type="project" value="InterPro"/>
</dbReference>
<dbReference type="KEGG" id="nak:EH165_03900"/>
<feature type="domain" description="TNT" evidence="1">
    <location>
        <begin position="13"/>
        <end position="104"/>
    </location>
</feature>
<reference evidence="2 3" key="2">
    <citation type="submission" date="2018-12" db="EMBL/GenBank/DDBJ databases">
        <title>Nakamurella antarcticus sp. nov., isolated from Antarctica South Shetland Islands soil.</title>
        <authorList>
            <person name="Peng F."/>
        </authorList>
    </citation>
    <scope>NUCLEOTIDE SEQUENCE [LARGE SCALE GENOMIC DNA]</scope>
    <source>
        <strain evidence="2 3">S14-144</strain>
    </source>
</reference>
<sequence>MFMFRKTKTSSSQFDRLGEDTGRFFYPKGEQLRMRSLPPDAASRPYRTYESTDAPLPEGYSLAQSVIAPWFAQPGGGTQFMVIGPEGYEAQILDLIDAGYLRHV</sequence>
<dbReference type="Pfam" id="PF14021">
    <property type="entry name" value="TNT"/>
    <property type="match status" value="1"/>
</dbReference>
<dbReference type="OrthoDB" id="4745173at2"/>
<gene>
    <name evidence="2" type="ORF">EH165_03900</name>
</gene>
<evidence type="ECO:0000313" key="2">
    <source>
        <dbReference type="EMBL" id="AZI57430.1"/>
    </source>
</evidence>
<organism evidence="2 3">
    <name type="scientific">Nakamurella antarctica</name>
    <dbReference type="NCBI Taxonomy" id="1902245"/>
    <lineage>
        <taxon>Bacteria</taxon>
        <taxon>Bacillati</taxon>
        <taxon>Actinomycetota</taxon>
        <taxon>Actinomycetes</taxon>
        <taxon>Nakamurellales</taxon>
        <taxon>Nakamurellaceae</taxon>
        <taxon>Nakamurella</taxon>
    </lineage>
</organism>
<dbReference type="AlphaFoldDB" id="A0A3G8ZJP7"/>
<protein>
    <submittedName>
        <fullName evidence="2">DUF4237 domain-containing protein</fullName>
    </submittedName>
</protein>
<dbReference type="InterPro" id="IPR025331">
    <property type="entry name" value="TNT"/>
</dbReference>
<name>A0A3G8ZJP7_9ACTN</name>
<evidence type="ECO:0000259" key="1">
    <source>
        <dbReference type="Pfam" id="PF14021"/>
    </source>
</evidence>
<dbReference type="Proteomes" id="UP000268084">
    <property type="component" value="Chromosome"/>
</dbReference>
<proteinExistence type="predicted"/>
<evidence type="ECO:0000313" key="3">
    <source>
        <dbReference type="Proteomes" id="UP000268084"/>
    </source>
</evidence>
<keyword evidence="3" id="KW-1185">Reference proteome</keyword>
<accession>A0A3G8ZJP7</accession>
<reference evidence="2 3" key="1">
    <citation type="submission" date="2018-11" db="EMBL/GenBank/DDBJ databases">
        <authorList>
            <person name="Da X."/>
        </authorList>
    </citation>
    <scope>NUCLEOTIDE SEQUENCE [LARGE SCALE GENOMIC DNA]</scope>
    <source>
        <strain evidence="2 3">S14-144</strain>
    </source>
</reference>